<gene>
    <name evidence="2" type="ordered locus">Hore_07980</name>
</gene>
<dbReference type="EMBL" id="CP001098">
    <property type="protein sequence ID" value="ACL69555.1"/>
    <property type="molecule type" value="Genomic_DNA"/>
</dbReference>
<dbReference type="SUPFAM" id="SSF50346">
    <property type="entry name" value="PRC-barrel domain"/>
    <property type="match status" value="1"/>
</dbReference>
<protein>
    <submittedName>
        <fullName evidence="2">Sporulation protein YlmC/YmxH</fullName>
    </submittedName>
</protein>
<dbReference type="AlphaFoldDB" id="B8CW86"/>
<dbReference type="Proteomes" id="UP000000719">
    <property type="component" value="Chromosome"/>
</dbReference>
<feature type="domain" description="PRC-barrel" evidence="1">
    <location>
        <begin position="2"/>
        <end position="71"/>
    </location>
</feature>
<organism evidence="2 3">
    <name type="scientific">Halothermothrix orenii (strain H 168 / OCM 544 / DSM 9562)</name>
    <dbReference type="NCBI Taxonomy" id="373903"/>
    <lineage>
        <taxon>Bacteria</taxon>
        <taxon>Bacillati</taxon>
        <taxon>Bacillota</taxon>
        <taxon>Clostridia</taxon>
        <taxon>Halanaerobiales</taxon>
        <taxon>Halothermotrichaceae</taxon>
        <taxon>Halothermothrix</taxon>
    </lineage>
</organism>
<proteinExistence type="predicted"/>
<accession>B8CW86</accession>
<dbReference type="InterPro" id="IPR011033">
    <property type="entry name" value="PRC_barrel-like_sf"/>
</dbReference>
<dbReference type="eggNOG" id="COG1873">
    <property type="taxonomic scope" value="Bacteria"/>
</dbReference>
<dbReference type="HOGENOM" id="CLU_161336_2_2_9"/>
<dbReference type="InterPro" id="IPR014238">
    <property type="entry name" value="Spore_YlmC/YmxH"/>
</dbReference>
<dbReference type="Pfam" id="PF05239">
    <property type="entry name" value="PRC"/>
    <property type="match status" value="1"/>
</dbReference>
<dbReference type="KEGG" id="hor:Hore_07980"/>
<dbReference type="STRING" id="373903.Hore_07980"/>
<dbReference type="OrthoDB" id="6024937at2"/>
<dbReference type="RefSeq" id="WP_012635743.1">
    <property type="nucleotide sequence ID" value="NC_011899.1"/>
</dbReference>
<name>B8CW86_HALOH</name>
<dbReference type="Gene3D" id="2.30.30.240">
    <property type="entry name" value="PRC-barrel domain"/>
    <property type="match status" value="1"/>
</dbReference>
<dbReference type="NCBIfam" id="TIGR02888">
    <property type="entry name" value="spore_YlmC_YmxH"/>
    <property type="match status" value="1"/>
</dbReference>
<keyword evidence="3" id="KW-1185">Reference proteome</keyword>
<evidence type="ECO:0000313" key="2">
    <source>
        <dbReference type="EMBL" id="ACL69555.1"/>
    </source>
</evidence>
<reference evidence="2 3" key="1">
    <citation type="journal article" date="2009" name="PLoS ONE">
        <title>Genome analysis of the anaerobic thermohalophilic bacterium Halothermothrix orenii.</title>
        <authorList>
            <person name="Mavromatis K."/>
            <person name="Ivanova N."/>
            <person name="Anderson I."/>
            <person name="Lykidis A."/>
            <person name="Hooper S.D."/>
            <person name="Sun H."/>
            <person name="Kunin V."/>
            <person name="Lapidus A."/>
            <person name="Hugenholtz P."/>
            <person name="Patel B."/>
            <person name="Kyrpides N.C."/>
        </authorList>
    </citation>
    <scope>NUCLEOTIDE SEQUENCE [LARGE SCALE GENOMIC DNA]</scope>
    <source>
        <strain evidence="3">H 168 / OCM 544 / DSM 9562</strain>
    </source>
</reference>
<evidence type="ECO:0000259" key="1">
    <source>
        <dbReference type="Pfam" id="PF05239"/>
    </source>
</evidence>
<sequence>MKLRDLSGKKLINIKTGRVLGTVRDTDLVFETNTGSIESIIFQQKGLKGEKYIVIPVGAIKQVGTRVILVDLNE</sequence>
<dbReference type="InterPro" id="IPR027275">
    <property type="entry name" value="PRC-brl_dom"/>
</dbReference>
<evidence type="ECO:0000313" key="3">
    <source>
        <dbReference type="Proteomes" id="UP000000719"/>
    </source>
</evidence>